<comment type="caution">
    <text evidence="10">The sequence shown here is derived from an EMBL/GenBank/DDBJ whole genome shotgun (WGS) entry which is preliminary data.</text>
</comment>
<sequence length="347" mass="36684">MKDFFSKLLTGMSLGIVVCLIPNALVGEILKLIIPHAGPLETFLTAVLNASVLVMSLLPVIMGVLIGIQFKLNPVQMCSIGLAAFIGSGVTTMDENGVITMAGIGTVINIGITAAIATLFVKFLDVKLKDWTLLLMPALTIFIPGLIGLAILPYVRDASLAIGEGIIYLTNLQPVFMGMLIAMVFSILILSPISTIGVATAIMISGVAAGAANLGVAASGVGMCIAAYKANNLGTAIAHLASAKIQMRNFFMKPRIAYPMIITAAILGALSGVLQIVGTPYSAGFGLAGFVGPLKYLDLVGWNFKSITIATVMFIALPVILNLIFIKVFEKKFKWIKSDDYLVSYEH</sequence>
<dbReference type="Pfam" id="PF13303">
    <property type="entry name" value="PTS_EIIC_2"/>
    <property type="match status" value="1"/>
</dbReference>
<evidence type="ECO:0000256" key="5">
    <source>
        <dbReference type="ARBA" id="ARBA00022692"/>
    </source>
</evidence>
<comment type="subcellular location">
    <subcellularLocation>
        <location evidence="1">Cell membrane</location>
        <topology evidence="1">Multi-pass membrane protein</topology>
    </subcellularLocation>
</comment>
<evidence type="ECO:0000313" key="11">
    <source>
        <dbReference type="Proteomes" id="UP001595978"/>
    </source>
</evidence>
<dbReference type="InterPro" id="IPR003352">
    <property type="entry name" value="PTS_EIIC"/>
</dbReference>
<keyword evidence="2" id="KW-0813">Transport</keyword>
<evidence type="ECO:0000256" key="1">
    <source>
        <dbReference type="ARBA" id="ARBA00004651"/>
    </source>
</evidence>
<feature type="transmembrane region" description="Helical" evidence="8">
    <location>
        <begin position="43"/>
        <end position="68"/>
    </location>
</feature>
<proteinExistence type="predicted"/>
<evidence type="ECO:0000256" key="7">
    <source>
        <dbReference type="ARBA" id="ARBA00023136"/>
    </source>
</evidence>
<evidence type="ECO:0000256" key="2">
    <source>
        <dbReference type="ARBA" id="ARBA00022448"/>
    </source>
</evidence>
<protein>
    <submittedName>
        <fullName evidence="10">PTS transporter subunit IIC</fullName>
    </submittedName>
</protein>
<evidence type="ECO:0000313" key="10">
    <source>
        <dbReference type="EMBL" id="MFC5543119.1"/>
    </source>
</evidence>
<evidence type="ECO:0000259" key="9">
    <source>
        <dbReference type="Pfam" id="PF13303"/>
    </source>
</evidence>
<keyword evidence="7 8" id="KW-0472">Membrane</keyword>
<dbReference type="RefSeq" id="WP_342581434.1">
    <property type="nucleotide sequence ID" value="NZ_JBHSNQ010000190.1"/>
</dbReference>
<accession>A0ABW0REC1</accession>
<reference evidence="11" key="1">
    <citation type="journal article" date="2019" name="Int. J. Syst. Evol. Microbiol.">
        <title>The Global Catalogue of Microorganisms (GCM) 10K type strain sequencing project: providing services to taxonomists for standard genome sequencing and annotation.</title>
        <authorList>
            <consortium name="The Broad Institute Genomics Platform"/>
            <consortium name="The Broad Institute Genome Sequencing Center for Infectious Disease"/>
            <person name="Wu L."/>
            <person name="Ma J."/>
        </authorList>
    </citation>
    <scope>NUCLEOTIDE SEQUENCE [LARGE SCALE GENOMIC DNA]</scope>
    <source>
        <strain evidence="11">CCUG 56331</strain>
    </source>
</reference>
<feature type="transmembrane region" description="Helical" evidence="8">
    <location>
        <begin position="99"/>
        <end position="121"/>
    </location>
</feature>
<keyword evidence="6 8" id="KW-1133">Transmembrane helix</keyword>
<feature type="transmembrane region" description="Helical" evidence="8">
    <location>
        <begin position="175"/>
        <end position="204"/>
    </location>
</feature>
<feature type="transmembrane region" description="Helical" evidence="8">
    <location>
        <begin position="133"/>
        <end position="155"/>
    </location>
</feature>
<keyword evidence="11" id="KW-1185">Reference proteome</keyword>
<keyword evidence="5 8" id="KW-0812">Transmembrane</keyword>
<name>A0ABW0REC1_9BACL</name>
<feature type="domain" description="Phosphotransferase system EIIC" evidence="9">
    <location>
        <begin position="7"/>
        <end position="341"/>
    </location>
</feature>
<dbReference type="EMBL" id="JBHSNQ010000190">
    <property type="protein sequence ID" value="MFC5543119.1"/>
    <property type="molecule type" value="Genomic_DNA"/>
</dbReference>
<keyword evidence="4" id="KW-0762">Sugar transport</keyword>
<evidence type="ECO:0000256" key="6">
    <source>
        <dbReference type="ARBA" id="ARBA00022989"/>
    </source>
</evidence>
<organism evidence="10 11">
    <name type="scientific">Ureibacillus suwonensis</name>
    <dbReference type="NCBI Taxonomy" id="313007"/>
    <lineage>
        <taxon>Bacteria</taxon>
        <taxon>Bacillati</taxon>
        <taxon>Bacillota</taxon>
        <taxon>Bacilli</taxon>
        <taxon>Bacillales</taxon>
        <taxon>Caryophanaceae</taxon>
        <taxon>Ureibacillus</taxon>
    </lineage>
</organism>
<evidence type="ECO:0000256" key="8">
    <source>
        <dbReference type="SAM" id="Phobius"/>
    </source>
</evidence>
<gene>
    <name evidence="10" type="ORF">ACFPOH_15530</name>
</gene>
<feature type="transmembrane region" description="Helical" evidence="8">
    <location>
        <begin position="307"/>
        <end position="329"/>
    </location>
</feature>
<dbReference type="Proteomes" id="UP001595978">
    <property type="component" value="Unassembled WGS sequence"/>
</dbReference>
<evidence type="ECO:0000256" key="4">
    <source>
        <dbReference type="ARBA" id="ARBA00022597"/>
    </source>
</evidence>
<keyword evidence="3" id="KW-1003">Cell membrane</keyword>
<evidence type="ECO:0000256" key="3">
    <source>
        <dbReference type="ARBA" id="ARBA00022475"/>
    </source>
</evidence>
<feature type="transmembrane region" description="Helical" evidence="8">
    <location>
        <begin position="256"/>
        <end position="277"/>
    </location>
</feature>